<name>A0ABD3AEJ4_9GENT</name>
<evidence type="ECO:0000256" key="1">
    <source>
        <dbReference type="SAM" id="Phobius"/>
    </source>
</evidence>
<protein>
    <submittedName>
        <fullName evidence="3">Uncharacterized protein</fullName>
    </submittedName>
</protein>
<keyword evidence="4" id="KW-1185">Reference proteome</keyword>
<accession>A0ABD3AEJ4</accession>
<keyword evidence="2" id="KW-0732">Signal</keyword>
<proteinExistence type="predicted"/>
<dbReference type="EMBL" id="JBJUIK010000004">
    <property type="protein sequence ID" value="KAL3530211.1"/>
    <property type="molecule type" value="Genomic_DNA"/>
</dbReference>
<keyword evidence="1" id="KW-0812">Transmembrane</keyword>
<dbReference type="AlphaFoldDB" id="A0ABD3AEJ4"/>
<comment type="caution">
    <text evidence="3">The sequence shown here is derived from an EMBL/GenBank/DDBJ whole genome shotgun (WGS) entry which is preliminary data.</text>
</comment>
<evidence type="ECO:0000313" key="4">
    <source>
        <dbReference type="Proteomes" id="UP001630127"/>
    </source>
</evidence>
<evidence type="ECO:0000313" key="3">
    <source>
        <dbReference type="EMBL" id="KAL3530211.1"/>
    </source>
</evidence>
<reference evidence="3 4" key="1">
    <citation type="submission" date="2024-11" db="EMBL/GenBank/DDBJ databases">
        <title>A near-complete genome assembly of Cinchona calisaya.</title>
        <authorList>
            <person name="Lian D.C."/>
            <person name="Zhao X.W."/>
            <person name="Wei L."/>
        </authorList>
    </citation>
    <scope>NUCLEOTIDE SEQUENCE [LARGE SCALE GENOMIC DNA]</scope>
    <source>
        <tissue evidence="3">Nenye</tissue>
    </source>
</reference>
<dbReference type="Proteomes" id="UP001630127">
    <property type="component" value="Unassembled WGS sequence"/>
</dbReference>
<keyword evidence="1" id="KW-0472">Membrane</keyword>
<organism evidence="3 4">
    <name type="scientific">Cinchona calisaya</name>
    <dbReference type="NCBI Taxonomy" id="153742"/>
    <lineage>
        <taxon>Eukaryota</taxon>
        <taxon>Viridiplantae</taxon>
        <taxon>Streptophyta</taxon>
        <taxon>Embryophyta</taxon>
        <taxon>Tracheophyta</taxon>
        <taxon>Spermatophyta</taxon>
        <taxon>Magnoliopsida</taxon>
        <taxon>eudicotyledons</taxon>
        <taxon>Gunneridae</taxon>
        <taxon>Pentapetalae</taxon>
        <taxon>asterids</taxon>
        <taxon>lamiids</taxon>
        <taxon>Gentianales</taxon>
        <taxon>Rubiaceae</taxon>
        <taxon>Cinchonoideae</taxon>
        <taxon>Cinchoneae</taxon>
        <taxon>Cinchona</taxon>
    </lineage>
</organism>
<evidence type="ECO:0000256" key="2">
    <source>
        <dbReference type="SAM" id="SignalP"/>
    </source>
</evidence>
<feature type="signal peptide" evidence="2">
    <location>
        <begin position="1"/>
        <end position="23"/>
    </location>
</feature>
<gene>
    <name evidence="3" type="ORF">ACH5RR_009533</name>
</gene>
<feature type="transmembrane region" description="Helical" evidence="1">
    <location>
        <begin position="47"/>
        <end position="67"/>
    </location>
</feature>
<sequence length="139" mass="15127">MTLALMYVMAVISLVATPDQVRGMATKVFIYSGAAIVHNVLTEKHFFNVICASFPFGFAAFLLSYASPTSASSSMHKQAIAHAKLAASTSLNNGSNINEVLNELTDESGLTILPVSDSCQIEKMQDSFQIWLLQVYIFL</sequence>
<feature type="chain" id="PRO_5044747378" evidence="2">
    <location>
        <begin position="24"/>
        <end position="139"/>
    </location>
</feature>
<keyword evidence="1" id="KW-1133">Transmembrane helix</keyword>